<dbReference type="InterPro" id="IPR009061">
    <property type="entry name" value="DNA-bd_dom_put_sf"/>
</dbReference>
<gene>
    <name evidence="4" type="ORF">HMI49_16910</name>
</gene>
<keyword evidence="1" id="KW-0238">DNA-binding</keyword>
<dbReference type="GO" id="GO:0003700">
    <property type="term" value="F:DNA-binding transcription factor activity"/>
    <property type="evidence" value="ECO:0007669"/>
    <property type="project" value="InterPro"/>
</dbReference>
<dbReference type="Proteomes" id="UP000563426">
    <property type="component" value="Unassembled WGS sequence"/>
</dbReference>
<dbReference type="PROSITE" id="PS00552">
    <property type="entry name" value="HTH_MERR_1"/>
    <property type="match status" value="1"/>
</dbReference>
<evidence type="ECO:0000313" key="5">
    <source>
        <dbReference type="Proteomes" id="UP000563426"/>
    </source>
</evidence>
<reference evidence="4 5" key="1">
    <citation type="submission" date="2020-05" db="EMBL/GenBank/DDBJ databases">
        <authorList>
            <person name="Whitworth D."/>
        </authorList>
    </citation>
    <scope>NUCLEOTIDE SEQUENCE [LARGE SCALE GENOMIC DNA]</scope>
    <source>
        <strain evidence="4 5">AB043B</strain>
    </source>
</reference>
<accession>A0A3A8I8U0</accession>
<dbReference type="PANTHER" id="PTHR30204:SF90">
    <property type="entry name" value="HTH-TYPE TRANSCRIPTIONAL ACTIVATOR MTA"/>
    <property type="match status" value="1"/>
</dbReference>
<evidence type="ECO:0000256" key="1">
    <source>
        <dbReference type="ARBA" id="ARBA00023125"/>
    </source>
</evidence>
<dbReference type="InterPro" id="IPR012925">
    <property type="entry name" value="TipAS_dom"/>
</dbReference>
<dbReference type="Gene3D" id="1.10.1660.10">
    <property type="match status" value="1"/>
</dbReference>
<dbReference type="PANTHER" id="PTHR30204">
    <property type="entry name" value="REDOX-CYCLING DRUG-SENSING TRANSCRIPTIONAL ACTIVATOR SOXR"/>
    <property type="match status" value="1"/>
</dbReference>
<feature type="coiled-coil region" evidence="2">
    <location>
        <begin position="80"/>
        <end position="107"/>
    </location>
</feature>
<dbReference type="InterPro" id="IPR000551">
    <property type="entry name" value="MerR-type_HTH_dom"/>
</dbReference>
<dbReference type="SUPFAM" id="SSF46955">
    <property type="entry name" value="Putative DNA-binding domain"/>
    <property type="match status" value="1"/>
</dbReference>
<dbReference type="PRINTS" id="PR00040">
    <property type="entry name" value="HTHMERR"/>
</dbReference>
<evidence type="ECO:0000259" key="3">
    <source>
        <dbReference type="PROSITE" id="PS50937"/>
    </source>
</evidence>
<sequence>MQHTELKVGELARRTGLSIRALHHYDEIGLLKPSAHTASGHRLYTAADIARLSHILSLKQLGFSLEEISETLGRADFSALRVVELRLQRAREQLAEQRQLCDRLDSLARQLRAAEPVSADDFLQTIEAMTMFEKYYTPEQLKELEARRQAMGDENIKQVEAEWPRLIASMREQMEQGADPASEPVRALATRWRELVRAFTGGNPGIEKSLQTLHQQEPQVAQRQGRDPKLMEYVGRAMACLDAPK</sequence>
<dbReference type="AlphaFoldDB" id="A0A3A8I8U0"/>
<feature type="domain" description="HTH merR-type" evidence="3">
    <location>
        <begin position="5"/>
        <end position="74"/>
    </location>
</feature>
<proteinExistence type="predicted"/>
<keyword evidence="5" id="KW-1185">Reference proteome</keyword>
<dbReference type="PROSITE" id="PS50937">
    <property type="entry name" value="HTH_MERR_2"/>
    <property type="match status" value="1"/>
</dbReference>
<dbReference type="OrthoDB" id="9792348at2"/>
<evidence type="ECO:0000313" key="4">
    <source>
        <dbReference type="EMBL" id="NOK34882.1"/>
    </source>
</evidence>
<name>A0A3A8I8U0_9BACT</name>
<comment type="caution">
    <text evidence="4">The sequence shown here is derived from an EMBL/GenBank/DDBJ whole genome shotgun (WGS) entry which is preliminary data.</text>
</comment>
<dbReference type="EMBL" id="JABFJV010000086">
    <property type="protein sequence ID" value="NOK34882.1"/>
    <property type="molecule type" value="Genomic_DNA"/>
</dbReference>
<dbReference type="GO" id="GO:0003677">
    <property type="term" value="F:DNA binding"/>
    <property type="evidence" value="ECO:0007669"/>
    <property type="project" value="UniProtKB-KW"/>
</dbReference>
<organism evidence="4 5">
    <name type="scientific">Corallococcus exercitus</name>
    <dbReference type="NCBI Taxonomy" id="2316736"/>
    <lineage>
        <taxon>Bacteria</taxon>
        <taxon>Pseudomonadati</taxon>
        <taxon>Myxococcota</taxon>
        <taxon>Myxococcia</taxon>
        <taxon>Myxococcales</taxon>
        <taxon>Cystobacterineae</taxon>
        <taxon>Myxococcaceae</taxon>
        <taxon>Corallococcus</taxon>
    </lineage>
</organism>
<dbReference type="SMART" id="SM00422">
    <property type="entry name" value="HTH_MERR"/>
    <property type="match status" value="1"/>
</dbReference>
<evidence type="ECO:0000256" key="2">
    <source>
        <dbReference type="SAM" id="Coils"/>
    </source>
</evidence>
<dbReference type="InterPro" id="IPR047057">
    <property type="entry name" value="MerR_fam"/>
</dbReference>
<protein>
    <submittedName>
        <fullName evidence="4">MerR family transcriptional regulator</fullName>
    </submittedName>
</protein>
<keyword evidence="2" id="KW-0175">Coiled coil</keyword>
<dbReference type="RefSeq" id="WP_120525131.1">
    <property type="nucleotide sequence ID" value="NZ_JABFJV010000086.1"/>
</dbReference>
<dbReference type="Pfam" id="PF07739">
    <property type="entry name" value="TipAS"/>
    <property type="match status" value="1"/>
</dbReference>
<dbReference type="Pfam" id="PF13411">
    <property type="entry name" value="MerR_1"/>
    <property type="match status" value="1"/>
</dbReference>